<protein>
    <submittedName>
        <fullName evidence="2 4">Uncharacterized protein</fullName>
    </submittedName>
</protein>
<name>A0A6G1G5I3_9PEZI</name>
<reference evidence="2 4" key="1">
    <citation type="submission" date="2020-01" db="EMBL/GenBank/DDBJ databases">
        <authorList>
            <consortium name="DOE Joint Genome Institute"/>
            <person name="Haridas S."/>
            <person name="Albert R."/>
            <person name="Binder M."/>
            <person name="Bloem J."/>
            <person name="Labutti K."/>
            <person name="Salamov A."/>
            <person name="Andreopoulos B."/>
            <person name="Baker S.E."/>
            <person name="Barry K."/>
            <person name="Bills G."/>
            <person name="Bluhm B.H."/>
            <person name="Cannon C."/>
            <person name="Castanera R."/>
            <person name="Culley D.E."/>
            <person name="Daum C."/>
            <person name="Ezra D."/>
            <person name="Gonzalez J.B."/>
            <person name="Henrissat B."/>
            <person name="Kuo A."/>
            <person name="Liang C."/>
            <person name="Lipzen A."/>
            <person name="Lutzoni F."/>
            <person name="Magnuson J."/>
            <person name="Mondo S."/>
            <person name="Nolan M."/>
            <person name="Ohm R."/>
            <person name="Pangilinan J."/>
            <person name="Park H.-J."/>
            <person name="Ramirez L."/>
            <person name="Alfaro M."/>
            <person name="Sun H."/>
            <person name="Tritt A."/>
            <person name="Yoshinaga Y."/>
            <person name="Zwiers L.-H."/>
            <person name="Turgeon B.G."/>
            <person name="Goodwin S.B."/>
            <person name="Spatafora J.W."/>
            <person name="Crous P.W."/>
            <person name="Grigoriev I.V."/>
        </authorList>
    </citation>
    <scope>NUCLEOTIDE SEQUENCE</scope>
    <source>
        <strain evidence="2 4">CBS 781.70</strain>
    </source>
</reference>
<reference evidence="4" key="3">
    <citation type="submission" date="2025-04" db="UniProtKB">
        <authorList>
            <consortium name="RefSeq"/>
        </authorList>
    </citation>
    <scope>IDENTIFICATION</scope>
    <source>
        <strain evidence="4">CBS 781.70</strain>
    </source>
</reference>
<keyword evidence="3" id="KW-1185">Reference proteome</keyword>
<sequence length="111" mass="12473">MSGAELVIAVIALVHRTVEGLEYIRSIIKDVQNGQKTLEDLKEDVVFMHGIFLPVKEEDNFPTKNPDLLYQACEKCIPSTAFANQLHGSRALNIQGAAWDRVLDEDYNEIT</sequence>
<feature type="signal peptide" evidence="1">
    <location>
        <begin position="1"/>
        <end position="20"/>
    </location>
</feature>
<evidence type="ECO:0000313" key="2">
    <source>
        <dbReference type="EMBL" id="KAF1813327.1"/>
    </source>
</evidence>
<feature type="chain" id="PRO_5044631843" evidence="1">
    <location>
        <begin position="21"/>
        <end position="111"/>
    </location>
</feature>
<reference evidence="4" key="2">
    <citation type="submission" date="2020-04" db="EMBL/GenBank/DDBJ databases">
        <authorList>
            <consortium name="NCBI Genome Project"/>
        </authorList>
    </citation>
    <scope>NUCLEOTIDE SEQUENCE</scope>
    <source>
        <strain evidence="4">CBS 781.70</strain>
    </source>
</reference>
<gene>
    <name evidence="2 4" type="ORF">P152DRAFT_314965</name>
</gene>
<dbReference type="AlphaFoldDB" id="A0A6G1G5I3"/>
<organism evidence="2">
    <name type="scientific">Eremomyces bilateralis CBS 781.70</name>
    <dbReference type="NCBI Taxonomy" id="1392243"/>
    <lineage>
        <taxon>Eukaryota</taxon>
        <taxon>Fungi</taxon>
        <taxon>Dikarya</taxon>
        <taxon>Ascomycota</taxon>
        <taxon>Pezizomycotina</taxon>
        <taxon>Dothideomycetes</taxon>
        <taxon>Dothideomycetes incertae sedis</taxon>
        <taxon>Eremomycetales</taxon>
        <taxon>Eremomycetaceae</taxon>
        <taxon>Eremomyces</taxon>
    </lineage>
</organism>
<evidence type="ECO:0000313" key="4">
    <source>
        <dbReference type="RefSeq" id="XP_033534958.1"/>
    </source>
</evidence>
<dbReference type="RefSeq" id="XP_033534958.1">
    <property type="nucleotide sequence ID" value="XM_033675178.1"/>
</dbReference>
<accession>A0A6G1G5I3</accession>
<evidence type="ECO:0000256" key="1">
    <source>
        <dbReference type="SAM" id="SignalP"/>
    </source>
</evidence>
<evidence type="ECO:0000313" key="3">
    <source>
        <dbReference type="Proteomes" id="UP000504638"/>
    </source>
</evidence>
<proteinExistence type="predicted"/>
<dbReference type="EMBL" id="ML975155">
    <property type="protein sequence ID" value="KAF1813327.1"/>
    <property type="molecule type" value="Genomic_DNA"/>
</dbReference>
<dbReference type="GeneID" id="54415748"/>
<dbReference type="Proteomes" id="UP000504638">
    <property type="component" value="Unplaced"/>
</dbReference>
<keyword evidence="1" id="KW-0732">Signal</keyword>